<dbReference type="EMBL" id="JBJIAA010000004">
    <property type="protein sequence ID" value="MFL0250050.1"/>
    <property type="molecule type" value="Genomic_DNA"/>
</dbReference>
<gene>
    <name evidence="2" type="ORF">ACJDT4_06410</name>
</gene>
<dbReference type="InterPro" id="IPR002818">
    <property type="entry name" value="DJ-1/PfpI"/>
</dbReference>
<dbReference type="Gene3D" id="3.40.50.880">
    <property type="match status" value="1"/>
</dbReference>
<name>A0ABW8TDL3_9CLOT</name>
<dbReference type="PANTHER" id="PTHR48094">
    <property type="entry name" value="PROTEIN/NUCLEIC ACID DEGLYCASE DJ-1-RELATED"/>
    <property type="match status" value="1"/>
</dbReference>
<dbReference type="InterPro" id="IPR050325">
    <property type="entry name" value="Prot/Nucl_acid_deglycase"/>
</dbReference>
<dbReference type="Proteomes" id="UP001623592">
    <property type="component" value="Unassembled WGS sequence"/>
</dbReference>
<dbReference type="CDD" id="cd03135">
    <property type="entry name" value="GATase1_DJ-1"/>
    <property type="match status" value="1"/>
</dbReference>
<dbReference type="PANTHER" id="PTHR48094:SF12">
    <property type="entry name" value="PARKINSON DISEASE PROTEIN 7 HOMOLOG"/>
    <property type="match status" value="1"/>
</dbReference>
<dbReference type="Pfam" id="PF01965">
    <property type="entry name" value="DJ-1_PfpI"/>
    <property type="match status" value="1"/>
</dbReference>
<evidence type="ECO:0000313" key="3">
    <source>
        <dbReference type="Proteomes" id="UP001623592"/>
    </source>
</evidence>
<sequence>MNKVLLFLAEGFEEIEALTTVDVLRRAEIVCDTCSLNGESVIGAHGIKVLADKTMDSINEDEYDVVVIPGGMPGAENLRNNSKVVGIVKKFNNEGKVVSAICAGPIVLGRAEVTEGKKVTSYPGYENELGKCNYLEEIAVRDGNVITSRGPATAIYFALELVEKLKGAEVVEKLKEGMLVNFVEHKLKK</sequence>
<reference evidence="2 3" key="1">
    <citation type="submission" date="2024-11" db="EMBL/GenBank/DDBJ databases">
        <authorList>
            <person name="Heng Y.C."/>
            <person name="Lim A.C.H."/>
            <person name="Lee J.K.Y."/>
            <person name="Kittelmann S."/>
        </authorList>
    </citation>
    <scope>NUCLEOTIDE SEQUENCE [LARGE SCALE GENOMIC DNA]</scope>
    <source>
        <strain evidence="2 3">WILCCON 0114</strain>
    </source>
</reference>
<proteinExistence type="predicted"/>
<dbReference type="NCBIfam" id="TIGR01383">
    <property type="entry name" value="not_thiJ"/>
    <property type="match status" value="1"/>
</dbReference>
<evidence type="ECO:0000313" key="2">
    <source>
        <dbReference type="EMBL" id="MFL0250050.1"/>
    </source>
</evidence>
<dbReference type="RefSeq" id="WP_406786715.1">
    <property type="nucleotide sequence ID" value="NZ_JBJIAA010000004.1"/>
</dbReference>
<dbReference type="SUPFAM" id="SSF52317">
    <property type="entry name" value="Class I glutamine amidotransferase-like"/>
    <property type="match status" value="1"/>
</dbReference>
<evidence type="ECO:0000259" key="1">
    <source>
        <dbReference type="Pfam" id="PF01965"/>
    </source>
</evidence>
<dbReference type="InterPro" id="IPR029062">
    <property type="entry name" value="Class_I_gatase-like"/>
</dbReference>
<protein>
    <submittedName>
        <fullName evidence="2">DJ-1 family glyoxalase III</fullName>
    </submittedName>
</protein>
<comment type="caution">
    <text evidence="2">The sequence shown here is derived from an EMBL/GenBank/DDBJ whole genome shotgun (WGS) entry which is preliminary data.</text>
</comment>
<dbReference type="InterPro" id="IPR006287">
    <property type="entry name" value="DJ-1"/>
</dbReference>
<feature type="domain" description="DJ-1/PfpI" evidence="1">
    <location>
        <begin position="3"/>
        <end position="163"/>
    </location>
</feature>
<organism evidence="2 3">
    <name type="scientific">Clostridium neuense</name>
    <dbReference type="NCBI Taxonomy" id="1728934"/>
    <lineage>
        <taxon>Bacteria</taxon>
        <taxon>Bacillati</taxon>
        <taxon>Bacillota</taxon>
        <taxon>Clostridia</taxon>
        <taxon>Eubacteriales</taxon>
        <taxon>Clostridiaceae</taxon>
        <taxon>Clostridium</taxon>
    </lineage>
</organism>
<accession>A0ABW8TDL3</accession>
<keyword evidence="3" id="KW-1185">Reference proteome</keyword>